<organism evidence="1 2">
    <name type="scientific">Trifolium medium</name>
    <dbReference type="NCBI Taxonomy" id="97028"/>
    <lineage>
        <taxon>Eukaryota</taxon>
        <taxon>Viridiplantae</taxon>
        <taxon>Streptophyta</taxon>
        <taxon>Embryophyta</taxon>
        <taxon>Tracheophyta</taxon>
        <taxon>Spermatophyta</taxon>
        <taxon>Magnoliopsida</taxon>
        <taxon>eudicotyledons</taxon>
        <taxon>Gunneridae</taxon>
        <taxon>Pentapetalae</taxon>
        <taxon>rosids</taxon>
        <taxon>fabids</taxon>
        <taxon>Fabales</taxon>
        <taxon>Fabaceae</taxon>
        <taxon>Papilionoideae</taxon>
        <taxon>50 kb inversion clade</taxon>
        <taxon>NPAAA clade</taxon>
        <taxon>Hologalegina</taxon>
        <taxon>IRL clade</taxon>
        <taxon>Trifolieae</taxon>
        <taxon>Trifolium</taxon>
    </lineage>
</organism>
<evidence type="ECO:0000313" key="1">
    <source>
        <dbReference type="EMBL" id="MCI69270.1"/>
    </source>
</evidence>
<proteinExistence type="predicted"/>
<accession>A0A392UA11</accession>
<dbReference type="EMBL" id="LXQA010752720">
    <property type="protein sequence ID" value="MCI69270.1"/>
    <property type="molecule type" value="Genomic_DNA"/>
</dbReference>
<sequence length="27" mass="3050">HTDMYDLMAILQGDACGWTQPNDVDCH</sequence>
<protein>
    <submittedName>
        <fullName evidence="1">Uncharacterized protein</fullName>
    </submittedName>
</protein>
<keyword evidence="2" id="KW-1185">Reference proteome</keyword>
<reference evidence="1 2" key="1">
    <citation type="journal article" date="2018" name="Front. Plant Sci.">
        <title>Red Clover (Trifolium pratense) and Zigzag Clover (T. medium) - A Picture of Genomic Similarities and Differences.</title>
        <authorList>
            <person name="Dluhosova J."/>
            <person name="Istvanek J."/>
            <person name="Nedelnik J."/>
            <person name="Repkova J."/>
        </authorList>
    </citation>
    <scope>NUCLEOTIDE SEQUENCE [LARGE SCALE GENOMIC DNA]</scope>
    <source>
        <strain evidence="2">cv. 10/8</strain>
        <tissue evidence="1">Leaf</tissue>
    </source>
</reference>
<dbReference type="Proteomes" id="UP000265520">
    <property type="component" value="Unassembled WGS sequence"/>
</dbReference>
<comment type="caution">
    <text evidence="1">The sequence shown here is derived from an EMBL/GenBank/DDBJ whole genome shotgun (WGS) entry which is preliminary data.</text>
</comment>
<name>A0A392UA11_9FABA</name>
<dbReference type="AlphaFoldDB" id="A0A392UA11"/>
<evidence type="ECO:0000313" key="2">
    <source>
        <dbReference type="Proteomes" id="UP000265520"/>
    </source>
</evidence>
<feature type="non-terminal residue" evidence="1">
    <location>
        <position position="1"/>
    </location>
</feature>